<proteinExistence type="predicted"/>
<evidence type="ECO:0000313" key="3">
    <source>
        <dbReference type="EMBL" id="MBB5317238.1"/>
    </source>
</evidence>
<dbReference type="EMBL" id="JACHDY010000002">
    <property type="protein sequence ID" value="MBB5317238.1"/>
    <property type="molecule type" value="Genomic_DNA"/>
</dbReference>
<reference evidence="3" key="1">
    <citation type="submission" date="2020-08" db="EMBL/GenBank/DDBJ databases">
        <title>Genomic Encyclopedia of Type Strains, Phase IV (KMG-V): Genome sequencing to study the core and pangenomes of soil and plant-associated prokaryotes.</title>
        <authorList>
            <person name="Whitman W."/>
        </authorList>
    </citation>
    <scope>NUCLEOTIDE SEQUENCE [LARGE SCALE GENOMIC DNA]</scope>
    <source>
        <strain evidence="3">M8UP27</strain>
    </source>
</reference>
<dbReference type="InterPro" id="IPR036291">
    <property type="entry name" value="NAD(P)-bd_dom_sf"/>
</dbReference>
<feature type="domain" description="NAD-dependent epimerase/dehydratase" evidence="2">
    <location>
        <begin position="3"/>
        <end position="116"/>
    </location>
</feature>
<dbReference type="Gene3D" id="3.40.50.720">
    <property type="entry name" value="NAD(P)-binding Rossmann-like Domain"/>
    <property type="match status" value="1"/>
</dbReference>
<dbReference type="PANTHER" id="PTHR14097">
    <property type="entry name" value="OXIDOREDUCTASE HTATIP2"/>
    <property type="match status" value="1"/>
</dbReference>
<comment type="subcellular location">
    <subcellularLocation>
        <location evidence="1">Membrane</location>
    </subcellularLocation>
</comment>
<evidence type="ECO:0000256" key="1">
    <source>
        <dbReference type="ARBA" id="ARBA00004370"/>
    </source>
</evidence>
<accession>A0A7W8IHG2</accession>
<organism evidence="3 4">
    <name type="scientific">Tunturiibacter empetritectus</name>
    <dbReference type="NCBI Taxonomy" id="3069691"/>
    <lineage>
        <taxon>Bacteria</taxon>
        <taxon>Pseudomonadati</taxon>
        <taxon>Acidobacteriota</taxon>
        <taxon>Terriglobia</taxon>
        <taxon>Terriglobales</taxon>
        <taxon>Acidobacteriaceae</taxon>
        <taxon>Tunturiibacter</taxon>
    </lineage>
</organism>
<evidence type="ECO:0000259" key="2">
    <source>
        <dbReference type="Pfam" id="PF01370"/>
    </source>
</evidence>
<keyword evidence="4" id="KW-1185">Reference proteome</keyword>
<protein>
    <submittedName>
        <fullName evidence="3">Uncharacterized protein YbjT (DUF2867 family)</fullName>
    </submittedName>
</protein>
<evidence type="ECO:0000313" key="4">
    <source>
        <dbReference type="Proteomes" id="UP000568106"/>
    </source>
</evidence>
<comment type="caution">
    <text evidence="3">The sequence shown here is derived from an EMBL/GenBank/DDBJ whole genome shotgun (WGS) entry which is preliminary data.</text>
</comment>
<gene>
    <name evidence="3" type="ORF">HDF09_001907</name>
</gene>
<dbReference type="AlphaFoldDB" id="A0A7W8IHG2"/>
<dbReference type="SUPFAM" id="SSF51735">
    <property type="entry name" value="NAD(P)-binding Rossmann-fold domains"/>
    <property type="match status" value="1"/>
</dbReference>
<sequence>MNVILFGATGMVGQGALRECLLDLDVKQVLTIGRSPTGQHHPKLRELVHTDLFDYSTIEADLTGYDACFFCLGVTSAGMSEAQYTHVTHDLALAAATTLAKLNPSMTFIYVSGSGTDGTERGRTMWARVKGKTENDILKLPFKAAYMFRIGFIQPLHGIVSKTKLYSIFYTVLNPVLPLMRRAFPAQIGTTEQVGRAMLLVAKHGFPRPVLEPKDINTL</sequence>
<dbReference type="Proteomes" id="UP000568106">
    <property type="component" value="Unassembled WGS sequence"/>
</dbReference>
<dbReference type="GO" id="GO:0016020">
    <property type="term" value="C:membrane"/>
    <property type="evidence" value="ECO:0007669"/>
    <property type="project" value="UniProtKB-SubCell"/>
</dbReference>
<dbReference type="Pfam" id="PF01370">
    <property type="entry name" value="Epimerase"/>
    <property type="match status" value="1"/>
</dbReference>
<name>A0A7W8IHG2_9BACT</name>
<dbReference type="PANTHER" id="PTHR14097:SF8">
    <property type="entry name" value="NAD(P)-BINDING DOMAIN-CONTAINING PROTEIN"/>
    <property type="match status" value="1"/>
</dbReference>
<dbReference type="InterPro" id="IPR001509">
    <property type="entry name" value="Epimerase_deHydtase"/>
</dbReference>